<dbReference type="Pfam" id="PF06693">
    <property type="entry name" value="DUF1190"/>
    <property type="match status" value="1"/>
</dbReference>
<evidence type="ECO:0008006" key="4">
    <source>
        <dbReference type="Google" id="ProtNLM"/>
    </source>
</evidence>
<name>A0A1B9R2E0_9VIBR</name>
<proteinExistence type="predicted"/>
<gene>
    <name evidence="2" type="ORF">A6E14_05730</name>
</gene>
<dbReference type="EMBL" id="MAJZ01000297">
    <property type="protein sequence ID" value="OCH78194.1"/>
    <property type="molecule type" value="Genomic_DNA"/>
</dbReference>
<evidence type="ECO:0000256" key="1">
    <source>
        <dbReference type="SAM" id="MobiDB-lite"/>
    </source>
</evidence>
<accession>A0A1B9R2E0</accession>
<comment type="caution">
    <text evidence="2">The sequence shown here is derived from an EMBL/GenBank/DDBJ whole genome shotgun (WGS) entry which is preliminary data.</text>
</comment>
<evidence type="ECO:0000313" key="2">
    <source>
        <dbReference type="EMBL" id="OCH78194.1"/>
    </source>
</evidence>
<dbReference type="AlphaFoldDB" id="A0A1B9R2E0"/>
<feature type="region of interest" description="Disordered" evidence="1">
    <location>
        <begin position="164"/>
        <end position="202"/>
    </location>
</feature>
<reference evidence="3" key="1">
    <citation type="submission" date="2016-06" db="EMBL/GenBank/DDBJ databases">
        <authorList>
            <person name="Hehemann J.-H."/>
            <person name="Arevalo P."/>
            <person name="Datta M.S."/>
            <person name="Polz M.F."/>
        </authorList>
    </citation>
    <scope>NUCLEOTIDE SEQUENCE [LARGE SCALE GENOMIC DNA]</scope>
    <source>
        <strain evidence="3">9CSC122</strain>
    </source>
</reference>
<protein>
    <recommendedName>
        <fullName evidence="4">DUF1190 domain-containing protein</fullName>
    </recommendedName>
</protein>
<keyword evidence="3" id="KW-1185">Reference proteome</keyword>
<evidence type="ECO:0000313" key="3">
    <source>
        <dbReference type="Proteomes" id="UP000093173"/>
    </source>
</evidence>
<sequence>MKRSQRVILPSMKKDWSKINIAPFTVAVGVVVIAGCSDSDPSNDAYIYSGIDDCSESNPGYTEQCRAAYEEALDEAARTAPRYISENDCRAEFREEGCFQPRNTSWFVPAMGGFLFSRALGGSRGYYSEPIYRYGGSWYSTDGRSYGSYRNGYKKIKIKTSEMKKKPAVTRTMSRGGFGSTVSAKSSWSKSKSSAGKSSWGG</sequence>
<dbReference type="InterPro" id="IPR009576">
    <property type="entry name" value="Biofilm_formation_YgiB"/>
</dbReference>
<feature type="compositionally biased region" description="Low complexity" evidence="1">
    <location>
        <begin position="183"/>
        <end position="202"/>
    </location>
</feature>
<organism evidence="2 3">
    <name type="scientific">Vibrio genomosp. F10</name>
    <dbReference type="NCBI Taxonomy" id="723171"/>
    <lineage>
        <taxon>Bacteria</taxon>
        <taxon>Pseudomonadati</taxon>
        <taxon>Pseudomonadota</taxon>
        <taxon>Gammaproteobacteria</taxon>
        <taxon>Vibrionales</taxon>
        <taxon>Vibrionaceae</taxon>
        <taxon>Vibrio</taxon>
    </lineage>
</organism>
<dbReference type="Proteomes" id="UP000093173">
    <property type="component" value="Unassembled WGS sequence"/>
</dbReference>
<dbReference type="RefSeq" id="WP_017034946.1">
    <property type="nucleotide sequence ID" value="NZ_JBNGCH010000297.1"/>
</dbReference>